<dbReference type="Proteomes" id="UP001434883">
    <property type="component" value="Unassembled WGS sequence"/>
</dbReference>
<organism evidence="1 2">
    <name type="scientific">Xenoophorus captivus</name>
    <dbReference type="NCBI Taxonomy" id="1517983"/>
    <lineage>
        <taxon>Eukaryota</taxon>
        <taxon>Metazoa</taxon>
        <taxon>Chordata</taxon>
        <taxon>Craniata</taxon>
        <taxon>Vertebrata</taxon>
        <taxon>Euteleostomi</taxon>
        <taxon>Actinopterygii</taxon>
        <taxon>Neopterygii</taxon>
        <taxon>Teleostei</taxon>
        <taxon>Neoteleostei</taxon>
        <taxon>Acanthomorphata</taxon>
        <taxon>Ovalentaria</taxon>
        <taxon>Atherinomorphae</taxon>
        <taxon>Cyprinodontiformes</taxon>
        <taxon>Goodeidae</taxon>
        <taxon>Xenoophorus</taxon>
    </lineage>
</organism>
<keyword evidence="2" id="KW-1185">Reference proteome</keyword>
<dbReference type="PANTHER" id="PTHR12901:SF9">
    <property type="entry name" value="COENZYME Q-BINDING PROTEIN COQ10 HOMOLOG B, MITOCHONDRIAL"/>
    <property type="match status" value="1"/>
</dbReference>
<dbReference type="EMBL" id="JAHRIN010050552">
    <property type="protein sequence ID" value="MEQ2208514.1"/>
    <property type="molecule type" value="Genomic_DNA"/>
</dbReference>
<protein>
    <submittedName>
        <fullName evidence="1">Uncharacterized protein</fullName>
    </submittedName>
</protein>
<dbReference type="InterPro" id="IPR023393">
    <property type="entry name" value="START-like_dom_sf"/>
</dbReference>
<gene>
    <name evidence="1" type="ORF">XENOCAPTIV_003836</name>
</gene>
<accession>A0ABV0RKF1</accession>
<dbReference type="PANTHER" id="PTHR12901">
    <property type="entry name" value="SPERM PROTEIN HOMOLOG"/>
    <property type="match status" value="1"/>
</dbReference>
<evidence type="ECO:0000313" key="1">
    <source>
        <dbReference type="EMBL" id="MEQ2208514.1"/>
    </source>
</evidence>
<name>A0ABV0RKF1_9TELE</name>
<dbReference type="Gene3D" id="3.30.530.20">
    <property type="match status" value="1"/>
</dbReference>
<feature type="non-terminal residue" evidence="1">
    <location>
        <position position="1"/>
    </location>
</feature>
<proteinExistence type="predicted"/>
<sequence length="148" mass="16621">ISFEFRSLLHSQIANVFFDEVVKQMVSAFERRAATIHGAETPIPRELMFHEVHHTLLKEVALRESLRAFGLIGRIGFREVHQQGPGGVQVQQVFCDDLNYIHVKRSTDQADSQEHPAVVSMTTLQRHSLNFPTHPAPPGLLAAYLSGL</sequence>
<reference evidence="1 2" key="1">
    <citation type="submission" date="2021-06" db="EMBL/GenBank/DDBJ databases">
        <authorList>
            <person name="Palmer J.M."/>
        </authorList>
    </citation>
    <scope>NUCLEOTIDE SEQUENCE [LARGE SCALE GENOMIC DNA]</scope>
    <source>
        <strain evidence="1 2">XC_2019</strain>
        <tissue evidence="1">Muscle</tissue>
    </source>
</reference>
<evidence type="ECO:0000313" key="2">
    <source>
        <dbReference type="Proteomes" id="UP001434883"/>
    </source>
</evidence>
<dbReference type="InterPro" id="IPR044996">
    <property type="entry name" value="COQ10-like"/>
</dbReference>
<comment type="caution">
    <text evidence="1">The sequence shown here is derived from an EMBL/GenBank/DDBJ whole genome shotgun (WGS) entry which is preliminary data.</text>
</comment>